<evidence type="ECO:0000313" key="8">
    <source>
        <dbReference type="Proteomes" id="UP000298616"/>
    </source>
</evidence>
<comment type="cofactor">
    <cofactor evidence="5">
        <name>FAD</name>
        <dbReference type="ChEBI" id="CHEBI:57692"/>
    </cofactor>
    <text evidence="5">Binds 1 FAD per subunit.</text>
</comment>
<dbReference type="KEGG" id="fpf:DCC35_10130"/>
<evidence type="ECO:0000256" key="5">
    <source>
        <dbReference type="PIRSR" id="PIRSR602081-1"/>
    </source>
</evidence>
<dbReference type="SUPFAM" id="SSF48173">
    <property type="entry name" value="Cryptochrome/photolyase FAD-binding domain"/>
    <property type="match status" value="1"/>
</dbReference>
<dbReference type="InterPro" id="IPR002081">
    <property type="entry name" value="Cryptochrome/DNA_photolyase_1"/>
</dbReference>
<dbReference type="InterPro" id="IPR036155">
    <property type="entry name" value="Crypto/Photolyase_N_sf"/>
</dbReference>
<reference evidence="7 8" key="1">
    <citation type="submission" date="2018-04" db="EMBL/GenBank/DDBJ databases">
        <title>Complete genome uncultured novel isolate.</title>
        <authorList>
            <person name="Merlino G."/>
        </authorList>
    </citation>
    <scope>NUCLEOTIDE SEQUENCE [LARGE SCALE GENOMIC DNA]</scope>
    <source>
        <strain evidence="8">R1DC9</strain>
    </source>
</reference>
<keyword evidence="2 5" id="KW-0285">Flavoprotein</keyword>
<feature type="domain" description="Photolyase/cryptochrome alpha/beta" evidence="6">
    <location>
        <begin position="1"/>
        <end position="130"/>
    </location>
</feature>
<dbReference type="Pfam" id="PF03441">
    <property type="entry name" value="FAD_binding_7"/>
    <property type="match status" value="1"/>
</dbReference>
<feature type="binding site" evidence="5">
    <location>
        <position position="261"/>
    </location>
    <ligand>
        <name>FAD</name>
        <dbReference type="ChEBI" id="CHEBI:57692"/>
    </ligand>
</feature>
<organism evidence="7 8">
    <name type="scientific">Mangrovivirga cuniculi</name>
    <dbReference type="NCBI Taxonomy" id="2715131"/>
    <lineage>
        <taxon>Bacteria</taxon>
        <taxon>Pseudomonadati</taxon>
        <taxon>Bacteroidota</taxon>
        <taxon>Cytophagia</taxon>
        <taxon>Cytophagales</taxon>
        <taxon>Mangrovivirgaceae</taxon>
        <taxon>Mangrovivirga</taxon>
    </lineage>
</organism>
<protein>
    <submittedName>
        <fullName evidence="7">Deoxyribodipyrimidine photolyase</fullName>
    </submittedName>
</protein>
<dbReference type="PROSITE" id="PS00394">
    <property type="entry name" value="DNA_PHOTOLYASES_1_1"/>
    <property type="match status" value="1"/>
</dbReference>
<gene>
    <name evidence="7" type="ORF">DCC35_10130</name>
</gene>
<dbReference type="PANTHER" id="PTHR11455:SF9">
    <property type="entry name" value="CRYPTOCHROME CIRCADIAN CLOCK 5 ISOFORM X1"/>
    <property type="match status" value="1"/>
</dbReference>
<dbReference type="Pfam" id="PF00875">
    <property type="entry name" value="DNA_photolyase"/>
    <property type="match status" value="1"/>
</dbReference>
<accession>A0A4D7JFW8</accession>
<dbReference type="GO" id="GO:0003677">
    <property type="term" value="F:DNA binding"/>
    <property type="evidence" value="ECO:0007669"/>
    <property type="project" value="TreeGrafter"/>
</dbReference>
<dbReference type="InterPro" id="IPR005101">
    <property type="entry name" value="Cryptochr/Photolyase_FAD-bd"/>
</dbReference>
<evidence type="ECO:0000256" key="2">
    <source>
        <dbReference type="ARBA" id="ARBA00022630"/>
    </source>
</evidence>
<dbReference type="InterPro" id="IPR018394">
    <property type="entry name" value="DNA_photolyase_1_CS_C"/>
</dbReference>
<evidence type="ECO:0000256" key="1">
    <source>
        <dbReference type="ARBA" id="ARBA00001932"/>
    </source>
</evidence>
<name>A0A4D7JFW8_9BACT</name>
<dbReference type="SUPFAM" id="SSF52425">
    <property type="entry name" value="Cryptochrome/photolyase, N-terminal domain"/>
    <property type="match status" value="1"/>
</dbReference>
<dbReference type="GO" id="GO:0006139">
    <property type="term" value="P:nucleobase-containing compound metabolic process"/>
    <property type="evidence" value="ECO:0007669"/>
    <property type="project" value="UniProtKB-ARBA"/>
</dbReference>
<feature type="binding site" evidence="5">
    <location>
        <position position="211"/>
    </location>
    <ligand>
        <name>FAD</name>
        <dbReference type="ChEBI" id="CHEBI:57692"/>
    </ligand>
</feature>
<dbReference type="Gene3D" id="3.40.50.620">
    <property type="entry name" value="HUPs"/>
    <property type="match status" value="1"/>
</dbReference>
<dbReference type="PANTHER" id="PTHR11455">
    <property type="entry name" value="CRYPTOCHROME"/>
    <property type="match status" value="1"/>
</dbReference>
<dbReference type="Gene3D" id="1.10.579.10">
    <property type="entry name" value="DNA Cyclobutane Dipyrimidine Photolyase, subunit A, domain 3"/>
    <property type="match status" value="1"/>
</dbReference>
<dbReference type="EMBL" id="CP028923">
    <property type="protein sequence ID" value="QCK15079.1"/>
    <property type="molecule type" value="Genomic_DNA"/>
</dbReference>
<dbReference type="InterPro" id="IPR006050">
    <property type="entry name" value="DNA_photolyase_N"/>
</dbReference>
<dbReference type="AlphaFoldDB" id="A0A4D7JFW8"/>
<comment type="cofactor">
    <cofactor evidence="1">
        <name>(6R)-5,10-methylene-5,6,7,8-tetrahydrofolate</name>
        <dbReference type="ChEBI" id="CHEBI:15636"/>
    </cofactor>
</comment>
<keyword evidence="4" id="KW-0157">Chromophore</keyword>
<dbReference type="GO" id="GO:0006950">
    <property type="term" value="P:response to stress"/>
    <property type="evidence" value="ECO:0007669"/>
    <property type="project" value="UniProtKB-ARBA"/>
</dbReference>
<dbReference type="Gene3D" id="1.25.40.80">
    <property type="match status" value="1"/>
</dbReference>
<dbReference type="OrthoDB" id="9772484at2"/>
<evidence type="ECO:0000259" key="6">
    <source>
        <dbReference type="PROSITE" id="PS51645"/>
    </source>
</evidence>
<evidence type="ECO:0000256" key="3">
    <source>
        <dbReference type="ARBA" id="ARBA00022827"/>
    </source>
</evidence>
<evidence type="ECO:0000256" key="4">
    <source>
        <dbReference type="ARBA" id="ARBA00022991"/>
    </source>
</evidence>
<sequence>MNIVWFKRDLRLSDHLPLLEAIKADEPTLLLYIYEPSLINDRHYSIRHWRFVQQSLNVLNEVLIKAGNKIYIFYGNATEVFGYLIKNYPVKNIYSHVETGLKLTYQRDLDLNDLFKNNKIQWFEYNQNGVKRGLKNREGWVKNWYDFMQKEIPHIEVNKVRPVDLTIPEVFQIRKSFQKKLLTLNNEMQRGGFNYARRYLRSFLLKRHQDYNKNISKPNLSFKSCSRLSPYLAWGNISVREVYQYVGSKQNLANKRSISAFKSRLRWHCHFIQKFEMEHEMEWRPINKGYDLLEYDFDQKIYNAWRTGNTGFPMVDASMRSLIRKGYVNFRMRAMLISFLCHLCNQSWENASTWLSKLFLDFEPGIHYPQIQMQAGLTGINTIRIYNPVKQAYENDEKGNFIKEFVPELKDVPVPLLFEPHKLTASEQIMYNCRIGEDYPKPLFELSKAYSAARERLWKLHKSAPVKNDKNRILKKHTVKDRKV</sequence>
<dbReference type="PROSITE" id="PS51645">
    <property type="entry name" value="PHR_CRY_ALPHA_BETA"/>
    <property type="match status" value="1"/>
</dbReference>
<dbReference type="RefSeq" id="WP_137090665.1">
    <property type="nucleotide sequence ID" value="NZ_CP028923.1"/>
</dbReference>
<dbReference type="GO" id="GO:0003904">
    <property type="term" value="F:deoxyribodipyrimidine photo-lyase activity"/>
    <property type="evidence" value="ECO:0007669"/>
    <property type="project" value="TreeGrafter"/>
</dbReference>
<keyword evidence="3 5" id="KW-0274">FAD</keyword>
<keyword evidence="7" id="KW-0456">Lyase</keyword>
<evidence type="ECO:0000313" key="7">
    <source>
        <dbReference type="EMBL" id="QCK15079.1"/>
    </source>
</evidence>
<dbReference type="Proteomes" id="UP000298616">
    <property type="component" value="Chromosome"/>
</dbReference>
<dbReference type="InterPro" id="IPR014729">
    <property type="entry name" value="Rossmann-like_a/b/a_fold"/>
</dbReference>
<dbReference type="InterPro" id="IPR036134">
    <property type="entry name" value="Crypto/Photolyase_FAD-like_sf"/>
</dbReference>
<proteinExistence type="predicted"/>
<dbReference type="GO" id="GO:0071949">
    <property type="term" value="F:FAD binding"/>
    <property type="evidence" value="ECO:0007669"/>
    <property type="project" value="TreeGrafter"/>
</dbReference>
<keyword evidence="8" id="KW-1185">Reference proteome</keyword>
<dbReference type="GO" id="GO:0009416">
    <property type="term" value="P:response to light stimulus"/>
    <property type="evidence" value="ECO:0007669"/>
    <property type="project" value="TreeGrafter"/>
</dbReference>